<dbReference type="InterPro" id="IPR056924">
    <property type="entry name" value="SH3_Tf2-1"/>
</dbReference>
<evidence type="ECO:0000256" key="9">
    <source>
        <dbReference type="ARBA" id="ARBA00022842"/>
    </source>
</evidence>
<dbReference type="Pfam" id="PF17921">
    <property type="entry name" value="Integrase_H2C2"/>
    <property type="match status" value="1"/>
</dbReference>
<evidence type="ECO:0000256" key="8">
    <source>
        <dbReference type="ARBA" id="ARBA00022801"/>
    </source>
</evidence>
<evidence type="ECO:0000256" key="4">
    <source>
        <dbReference type="ARBA" id="ARBA00022722"/>
    </source>
</evidence>
<keyword evidence="7" id="KW-0255">Endonuclease</keyword>
<name>A0ABD3LNI9_EUCGL</name>
<dbReference type="InterPro" id="IPR041588">
    <property type="entry name" value="Integrase_H2C2"/>
</dbReference>
<keyword evidence="1" id="KW-0645">Protease</keyword>
<keyword evidence="8" id="KW-0378">Hydrolase</keyword>
<dbReference type="CDD" id="cd01647">
    <property type="entry name" value="RT_LTR"/>
    <property type="match status" value="1"/>
</dbReference>
<dbReference type="InterPro" id="IPR012337">
    <property type="entry name" value="RNaseH-like_sf"/>
</dbReference>
<proteinExistence type="predicted"/>
<keyword evidence="10" id="KW-0229">DNA integration</keyword>
<dbReference type="PANTHER" id="PTHR37984:SF5">
    <property type="entry name" value="PROTEIN NYNRIN-LIKE"/>
    <property type="match status" value="1"/>
</dbReference>
<evidence type="ECO:0000313" key="20">
    <source>
        <dbReference type="EMBL" id="KAL3752168.1"/>
    </source>
</evidence>
<dbReference type="GO" id="GO:0004190">
    <property type="term" value="F:aspartic-type endopeptidase activity"/>
    <property type="evidence" value="ECO:0007669"/>
    <property type="project" value="UniProtKB-KW"/>
</dbReference>
<dbReference type="InterPro" id="IPR001584">
    <property type="entry name" value="Integrase_cat-core"/>
</dbReference>
<evidence type="ECO:0000256" key="13">
    <source>
        <dbReference type="ARBA" id="ARBA00023125"/>
    </source>
</evidence>
<feature type="domain" description="Integrase catalytic" evidence="19">
    <location>
        <begin position="1052"/>
        <end position="1211"/>
    </location>
</feature>
<keyword evidence="6" id="KW-0064">Aspartyl protease</keyword>
<organism evidence="20 21">
    <name type="scientific">Eucalyptus globulus</name>
    <name type="common">Tasmanian blue gum</name>
    <dbReference type="NCBI Taxonomy" id="34317"/>
    <lineage>
        <taxon>Eukaryota</taxon>
        <taxon>Viridiplantae</taxon>
        <taxon>Streptophyta</taxon>
        <taxon>Embryophyta</taxon>
        <taxon>Tracheophyta</taxon>
        <taxon>Spermatophyta</taxon>
        <taxon>Magnoliopsida</taxon>
        <taxon>eudicotyledons</taxon>
        <taxon>Gunneridae</taxon>
        <taxon>Pentapetalae</taxon>
        <taxon>rosids</taxon>
        <taxon>malvids</taxon>
        <taxon>Myrtales</taxon>
        <taxon>Myrtaceae</taxon>
        <taxon>Myrtoideae</taxon>
        <taxon>Eucalypteae</taxon>
        <taxon>Eucalyptus</taxon>
    </lineage>
</organism>
<evidence type="ECO:0000313" key="21">
    <source>
        <dbReference type="Proteomes" id="UP001634007"/>
    </source>
</evidence>
<keyword evidence="3" id="KW-0548">Nucleotidyltransferase</keyword>
<dbReference type="InterPro" id="IPR050951">
    <property type="entry name" value="Retrovirus_Pol_polyprotein"/>
</dbReference>
<dbReference type="SUPFAM" id="SSF56672">
    <property type="entry name" value="DNA/RNA polymerases"/>
    <property type="match status" value="1"/>
</dbReference>
<evidence type="ECO:0008006" key="22">
    <source>
        <dbReference type="Google" id="ProtNLM"/>
    </source>
</evidence>
<dbReference type="Pfam" id="PF13975">
    <property type="entry name" value="gag-asp_proteas"/>
    <property type="match status" value="1"/>
</dbReference>
<evidence type="ECO:0000256" key="10">
    <source>
        <dbReference type="ARBA" id="ARBA00022908"/>
    </source>
</evidence>
<dbReference type="CDD" id="cd09274">
    <property type="entry name" value="RNase_HI_RT_Ty3"/>
    <property type="match status" value="1"/>
</dbReference>
<dbReference type="Proteomes" id="UP001634007">
    <property type="component" value="Unassembled WGS sequence"/>
</dbReference>
<keyword evidence="5" id="KW-0479">Metal-binding</keyword>
<evidence type="ECO:0000256" key="6">
    <source>
        <dbReference type="ARBA" id="ARBA00022750"/>
    </source>
</evidence>
<dbReference type="GO" id="GO:0003887">
    <property type="term" value="F:DNA-directed DNA polymerase activity"/>
    <property type="evidence" value="ECO:0007669"/>
    <property type="project" value="UniProtKB-KW"/>
</dbReference>
<feature type="region of interest" description="Disordered" evidence="16">
    <location>
        <begin position="215"/>
        <end position="243"/>
    </location>
</feature>
<dbReference type="Gene3D" id="3.30.420.10">
    <property type="entry name" value="Ribonuclease H-like superfamily/Ribonuclease H"/>
    <property type="match status" value="1"/>
</dbReference>
<feature type="compositionally biased region" description="Polar residues" evidence="16">
    <location>
        <begin position="233"/>
        <end position="243"/>
    </location>
</feature>
<reference evidence="20 21" key="1">
    <citation type="submission" date="2024-11" db="EMBL/GenBank/DDBJ databases">
        <title>Chromosome-level genome assembly of Eucalyptus globulus Labill. provides insights into its genome evolution.</title>
        <authorList>
            <person name="Li X."/>
        </authorList>
    </citation>
    <scope>NUCLEOTIDE SEQUENCE [LARGE SCALE GENOMIC DNA]</scope>
    <source>
        <strain evidence="20">CL2024</strain>
        <tissue evidence="20">Fresh tender leaves</tissue>
    </source>
</reference>
<keyword evidence="14" id="KW-0233">DNA recombination</keyword>
<dbReference type="Pfam" id="PF00078">
    <property type="entry name" value="RVT_1"/>
    <property type="match status" value="1"/>
</dbReference>
<keyword evidence="21" id="KW-1185">Reference proteome</keyword>
<keyword evidence="13" id="KW-0238">DNA-binding</keyword>
<protein>
    <recommendedName>
        <fullName evidence="22">Reverse transcriptase</fullName>
    </recommendedName>
</protein>
<dbReference type="Pfam" id="PF24626">
    <property type="entry name" value="SH3_Tf2-1"/>
    <property type="match status" value="1"/>
</dbReference>
<feature type="domain" description="Reverse transcriptase" evidence="18">
    <location>
        <begin position="532"/>
        <end position="711"/>
    </location>
</feature>
<dbReference type="Pfam" id="PF17919">
    <property type="entry name" value="RT_RNaseH_2"/>
    <property type="match status" value="1"/>
</dbReference>
<keyword evidence="4" id="KW-0540">Nuclease</keyword>
<dbReference type="Gene3D" id="2.40.50.40">
    <property type="match status" value="1"/>
</dbReference>
<dbReference type="InterPro" id="IPR021109">
    <property type="entry name" value="Peptidase_aspartic_dom_sf"/>
</dbReference>
<dbReference type="InterPro" id="IPR043502">
    <property type="entry name" value="DNA/RNA_pol_sf"/>
</dbReference>
<dbReference type="FunFam" id="1.10.340.70:FF:000001">
    <property type="entry name" value="Retrovirus-related Pol polyprotein from transposon gypsy-like Protein"/>
    <property type="match status" value="1"/>
</dbReference>
<dbReference type="SMART" id="SM00298">
    <property type="entry name" value="CHROMO"/>
    <property type="match status" value="1"/>
</dbReference>
<evidence type="ECO:0000256" key="1">
    <source>
        <dbReference type="ARBA" id="ARBA00022670"/>
    </source>
</evidence>
<keyword evidence="11" id="KW-0695">RNA-directed DNA polymerase</keyword>
<evidence type="ECO:0000259" key="18">
    <source>
        <dbReference type="PROSITE" id="PS50878"/>
    </source>
</evidence>
<dbReference type="Gene3D" id="3.10.10.10">
    <property type="entry name" value="HIV Type 1 Reverse Transcriptase, subunit A, domain 1"/>
    <property type="match status" value="1"/>
</dbReference>
<dbReference type="Pfam" id="PF03732">
    <property type="entry name" value="Retrotrans_gag"/>
    <property type="match status" value="1"/>
</dbReference>
<dbReference type="Pfam" id="PF00385">
    <property type="entry name" value="Chromo"/>
    <property type="match status" value="1"/>
</dbReference>
<dbReference type="InterPro" id="IPR005162">
    <property type="entry name" value="Retrotrans_gag_dom"/>
</dbReference>
<dbReference type="GO" id="GO:0015074">
    <property type="term" value="P:DNA integration"/>
    <property type="evidence" value="ECO:0007669"/>
    <property type="project" value="UniProtKB-KW"/>
</dbReference>
<dbReference type="Gene3D" id="1.10.340.70">
    <property type="match status" value="1"/>
</dbReference>
<accession>A0ABD3LNI9</accession>
<sequence>MHELQQRDETWEAAMVAMRAEMAEMKGKLVELETALVNGVITVQSRADAPKPKEYKGSRVAKDVDNFLWYMERYFQTTGTTDDVIRVNTAAMYLSDDALLWWRRRSDGRNTEPIVTWARFVEEFRRTYYPAYAEEEARGELKRLEQKGGVREYVKRFSELLLQIPSMTETEAFHQFMGGLKPWVKQELKRCNATDLTTATSVAESLVEYRPANTIKPDFRPREKGHRPHPTPHRNQPESSNARYQQKARTYKCFFCDGPHMARECSKRGKLAALCKEDQPREEARLGSLRILGTIKASKKAKEPKGMMFVDVKIGGTTMSALVDTRASDLFISKEAAKKLHLPVEANESGWLKTVNSREVLTSGMARGVEFHLGPWTSKEDIEVIPLDDYDFVLGLGFLDRINAGVMPFADCICILDKRCQCMVPIYRESGRDRKMLSAMQLAKGLKKGEATFLAALKEEGAEESSVPEEASRVLDAFQDVMPPELPKKLPPRREVDHRIELVPDARPPAMSPYRMAPPELEELRKQLKELLDAGYVRPSKALFGAPVLFQKKHDGSLRMCIDYRALNKLTVKNKYPIPLIADLFDQLGEARWFSKLDLRSGYYQVRIAEGDEPKTACVTRYGSYEFLVMPFGLTNAPATLCTLMNKVLHPFLDRFVVVYLDDIVIYSRTLEEHVEHLSRVFRTLRENDLYVKREKCAFAQKEIPFLGHIVGGGRVRMDTAKIRAIVDWEPPTKVTELRSFLGLTNYYRRFIREYSRLTVPLTDMLKKERPWEWTDRCQETFERLKRTMTKEPVLMLPNYTKPYEVETDASNFAIGGVLMQEGHPVAFESRKLNDAERRYTVQEKEMTAVVHCLRTWRHYILGSRFVVRTDNVATSYFQTQKKLSPKQARWQDFLAEFDYVLEYKPGKSNSVADALSRKFELANVVSRPGCPWVDRIKEGLKHDQRGQALLQYAQKGLTRTFWLEDGLLYTKGRRLYVPLHGKLRKEVLKECHDSKWAGHPGIHRTMALVEDQYFWPHMRDDVETYVRTCLVCQQDKIEQRPPAGLLEPLPIPERPWESVSMDFIVNLPKSEGCRTLMVVVDRLSKYATFVPTTMECPAEEAAKLFLKHVVKYWGVPRTIVSDRDPRFTGRLWTELFKLLGTSLNLSTSMHPQTDGQTERVNGLLEIYLRHYVSNTQANWARLIDVAQFSYNLQRSESTSQSPFEIVTGQQPLTPSAIASGYQGSSPAAYKLAKEWGEHVDLARACLDRAAKRTKKWADRKRRHVEFQIGDLVLVKLHLVLRYRNVNKGLIRRYEGLFRVIQRIGKVAYKLDIPAKFRLHPVFHVSMLKPFHADEDDPDRGTSQRAPLGAKASYDRDIECILADRTIRKKYRAPRKEYLVQWRGLPESEASWEPSEALWEFKGHIEAFHATDATRASPD</sequence>
<dbReference type="GO" id="GO:0003677">
    <property type="term" value="F:DNA binding"/>
    <property type="evidence" value="ECO:0007669"/>
    <property type="project" value="UniProtKB-KW"/>
</dbReference>
<evidence type="ECO:0000256" key="12">
    <source>
        <dbReference type="ARBA" id="ARBA00022932"/>
    </source>
</evidence>
<evidence type="ECO:0000256" key="14">
    <source>
        <dbReference type="ARBA" id="ARBA00023172"/>
    </source>
</evidence>
<keyword evidence="9" id="KW-0460">Magnesium</keyword>
<dbReference type="SUPFAM" id="SSF54160">
    <property type="entry name" value="Chromo domain-like"/>
    <property type="match status" value="1"/>
</dbReference>
<dbReference type="InterPro" id="IPR041577">
    <property type="entry name" value="RT_RNaseH_2"/>
</dbReference>
<evidence type="ECO:0000256" key="15">
    <source>
        <dbReference type="ARBA" id="ARBA00023268"/>
    </source>
</evidence>
<dbReference type="InterPro" id="IPR043128">
    <property type="entry name" value="Rev_trsase/Diguanyl_cyclase"/>
</dbReference>
<evidence type="ECO:0000256" key="3">
    <source>
        <dbReference type="ARBA" id="ARBA00022695"/>
    </source>
</evidence>
<feature type="compositionally biased region" description="Basic residues" evidence="16">
    <location>
        <begin position="223"/>
        <end position="232"/>
    </location>
</feature>
<dbReference type="PROSITE" id="PS50013">
    <property type="entry name" value="CHROMO_2"/>
    <property type="match status" value="1"/>
</dbReference>
<evidence type="ECO:0000256" key="2">
    <source>
        <dbReference type="ARBA" id="ARBA00022679"/>
    </source>
</evidence>
<dbReference type="GO" id="GO:0006508">
    <property type="term" value="P:proteolysis"/>
    <property type="evidence" value="ECO:0007669"/>
    <property type="project" value="UniProtKB-KW"/>
</dbReference>
<keyword evidence="12" id="KW-0239">DNA-directed DNA polymerase</keyword>
<dbReference type="PANTHER" id="PTHR37984">
    <property type="entry name" value="PROTEIN CBG26694"/>
    <property type="match status" value="1"/>
</dbReference>
<dbReference type="GO" id="GO:0004519">
    <property type="term" value="F:endonuclease activity"/>
    <property type="evidence" value="ECO:0007669"/>
    <property type="project" value="UniProtKB-KW"/>
</dbReference>
<dbReference type="CDD" id="cd00303">
    <property type="entry name" value="retropepsin_like"/>
    <property type="match status" value="1"/>
</dbReference>
<evidence type="ECO:0000259" key="17">
    <source>
        <dbReference type="PROSITE" id="PS50013"/>
    </source>
</evidence>
<dbReference type="InterPro" id="IPR000477">
    <property type="entry name" value="RT_dom"/>
</dbReference>
<evidence type="ECO:0000259" key="19">
    <source>
        <dbReference type="PROSITE" id="PS50994"/>
    </source>
</evidence>
<gene>
    <name evidence="20" type="ORF">ACJRO7_012913</name>
</gene>
<evidence type="ECO:0000256" key="11">
    <source>
        <dbReference type="ARBA" id="ARBA00022918"/>
    </source>
</evidence>
<dbReference type="InterPro" id="IPR023780">
    <property type="entry name" value="Chromo_domain"/>
</dbReference>
<dbReference type="CDD" id="cd00024">
    <property type="entry name" value="CD_CSD"/>
    <property type="match status" value="1"/>
</dbReference>
<comment type="caution">
    <text evidence="20">The sequence shown here is derived from an EMBL/GenBank/DDBJ whole genome shotgun (WGS) entry which is preliminary data.</text>
</comment>
<dbReference type="PROSITE" id="PS50878">
    <property type="entry name" value="RT_POL"/>
    <property type="match status" value="1"/>
</dbReference>
<evidence type="ECO:0000256" key="16">
    <source>
        <dbReference type="SAM" id="MobiDB-lite"/>
    </source>
</evidence>
<evidence type="ECO:0000256" key="7">
    <source>
        <dbReference type="ARBA" id="ARBA00022759"/>
    </source>
</evidence>
<dbReference type="InterPro" id="IPR016197">
    <property type="entry name" value="Chromo-like_dom_sf"/>
</dbReference>
<dbReference type="InterPro" id="IPR000953">
    <property type="entry name" value="Chromo/chromo_shadow_dom"/>
</dbReference>
<feature type="domain" description="Chromo" evidence="17">
    <location>
        <begin position="1356"/>
        <end position="1419"/>
    </location>
</feature>
<dbReference type="InterPro" id="IPR036397">
    <property type="entry name" value="RNaseH_sf"/>
</dbReference>
<dbReference type="EMBL" id="JBJKBG010000002">
    <property type="protein sequence ID" value="KAL3752168.1"/>
    <property type="molecule type" value="Genomic_DNA"/>
</dbReference>
<dbReference type="SUPFAM" id="SSF53098">
    <property type="entry name" value="Ribonuclease H-like"/>
    <property type="match status" value="1"/>
</dbReference>
<dbReference type="Gene3D" id="3.30.70.270">
    <property type="match status" value="2"/>
</dbReference>
<dbReference type="FunFam" id="3.30.70.270:FF:000020">
    <property type="entry name" value="Transposon Tf2-6 polyprotein-like Protein"/>
    <property type="match status" value="1"/>
</dbReference>
<keyword evidence="15" id="KW-0511">Multifunctional enzyme</keyword>
<dbReference type="Gene3D" id="2.40.70.10">
    <property type="entry name" value="Acid Proteases"/>
    <property type="match status" value="1"/>
</dbReference>
<keyword evidence="2" id="KW-0808">Transferase</keyword>
<dbReference type="GO" id="GO:0046872">
    <property type="term" value="F:metal ion binding"/>
    <property type="evidence" value="ECO:0007669"/>
    <property type="project" value="UniProtKB-KW"/>
</dbReference>
<dbReference type="GO" id="GO:0006310">
    <property type="term" value="P:DNA recombination"/>
    <property type="evidence" value="ECO:0007669"/>
    <property type="project" value="UniProtKB-KW"/>
</dbReference>
<dbReference type="GO" id="GO:0003964">
    <property type="term" value="F:RNA-directed DNA polymerase activity"/>
    <property type="evidence" value="ECO:0007669"/>
    <property type="project" value="UniProtKB-KW"/>
</dbReference>
<dbReference type="PROSITE" id="PS50994">
    <property type="entry name" value="INTEGRASE"/>
    <property type="match status" value="1"/>
</dbReference>
<dbReference type="SUPFAM" id="SSF50630">
    <property type="entry name" value="Acid proteases"/>
    <property type="match status" value="1"/>
</dbReference>
<evidence type="ECO:0000256" key="5">
    <source>
        <dbReference type="ARBA" id="ARBA00022723"/>
    </source>
</evidence>